<dbReference type="eggNOG" id="ENOG502QSU8">
    <property type="taxonomic scope" value="Eukaryota"/>
</dbReference>
<comment type="similarity">
    <text evidence="2">Belongs to the IQD family.</text>
</comment>
<dbReference type="PANTHER" id="PTHR32295:SF15">
    <property type="entry name" value="PROTEIN IQ-DOMAIN 33"/>
    <property type="match status" value="1"/>
</dbReference>
<dbReference type="PROSITE" id="PS50096">
    <property type="entry name" value="IQ"/>
    <property type="match status" value="1"/>
</dbReference>
<evidence type="ECO:0000313" key="5">
    <source>
        <dbReference type="Proteomes" id="UP000030645"/>
    </source>
</evidence>
<sequence length="361" mass="41014">MGITSGLVRSVFSKNRDNNVRSNMAEKRRWKNSVRSYLCGDEHKSVLSEEDSASHAETSPTPLNSVLAEKDSGSVMSFEGIIPELNSVLEDEESGSVKSSEATVTQPIEDEYYYLLQVQKLHHLASKDMMREEQAAIIIQSAFRGFLARRKSEAIKWKGGENESPSRESHGTSMEVQTGNSVEDFSALEERTAVQRRAQQKVRTLVIKLRLCSKKREAKLNDKEPNMGWSWLERWMATRFPETAPVESRTSKPVELIYRNQRFKTGKTFFEIAGEEKESCGSNEVSVSFDGISVANWKDGSKPTRNRKTITIRNVSKRKTVPSNHCPKDYTNTKVKKEGTFKEDTRDKRHQAEKSAVDNHE</sequence>
<dbReference type="EMBL" id="KE344775">
    <property type="protein sequence ID" value="EXB78676.1"/>
    <property type="molecule type" value="Genomic_DNA"/>
</dbReference>
<dbReference type="Gene3D" id="1.20.5.190">
    <property type="match status" value="1"/>
</dbReference>
<feature type="region of interest" description="Disordered" evidence="3">
    <location>
        <begin position="312"/>
        <end position="361"/>
    </location>
</feature>
<keyword evidence="1" id="KW-0112">Calmodulin-binding</keyword>
<accession>W9RKM5</accession>
<name>W9RKM5_9ROSA</name>
<dbReference type="Proteomes" id="UP000030645">
    <property type="component" value="Unassembled WGS sequence"/>
</dbReference>
<dbReference type="CDD" id="cd23767">
    <property type="entry name" value="IQCD"/>
    <property type="match status" value="1"/>
</dbReference>
<gene>
    <name evidence="4" type="ORF">L484_004041</name>
</gene>
<dbReference type="Pfam" id="PF00612">
    <property type="entry name" value="IQ"/>
    <property type="match status" value="1"/>
</dbReference>
<evidence type="ECO:0008006" key="6">
    <source>
        <dbReference type="Google" id="ProtNLM"/>
    </source>
</evidence>
<reference evidence="5" key="1">
    <citation type="submission" date="2013-01" db="EMBL/GenBank/DDBJ databases">
        <title>Draft Genome Sequence of a Mulberry Tree, Morus notabilis C.K. Schneid.</title>
        <authorList>
            <person name="He N."/>
            <person name="Zhao S."/>
        </authorList>
    </citation>
    <scope>NUCLEOTIDE SEQUENCE</scope>
</reference>
<dbReference type="PANTHER" id="PTHR32295">
    <property type="entry name" value="IQ-DOMAIN 5-RELATED"/>
    <property type="match status" value="1"/>
</dbReference>
<proteinExistence type="inferred from homology"/>
<feature type="region of interest" description="Disordered" evidence="3">
    <location>
        <begin position="157"/>
        <end position="178"/>
    </location>
</feature>
<evidence type="ECO:0000256" key="3">
    <source>
        <dbReference type="SAM" id="MobiDB-lite"/>
    </source>
</evidence>
<evidence type="ECO:0000313" key="4">
    <source>
        <dbReference type="EMBL" id="EXB78676.1"/>
    </source>
</evidence>
<dbReference type="GO" id="GO:0005516">
    <property type="term" value="F:calmodulin binding"/>
    <property type="evidence" value="ECO:0007669"/>
    <property type="project" value="UniProtKB-KW"/>
</dbReference>
<organism evidence="4 5">
    <name type="scientific">Morus notabilis</name>
    <dbReference type="NCBI Taxonomy" id="981085"/>
    <lineage>
        <taxon>Eukaryota</taxon>
        <taxon>Viridiplantae</taxon>
        <taxon>Streptophyta</taxon>
        <taxon>Embryophyta</taxon>
        <taxon>Tracheophyta</taxon>
        <taxon>Spermatophyta</taxon>
        <taxon>Magnoliopsida</taxon>
        <taxon>eudicotyledons</taxon>
        <taxon>Gunneridae</taxon>
        <taxon>Pentapetalae</taxon>
        <taxon>rosids</taxon>
        <taxon>fabids</taxon>
        <taxon>Rosales</taxon>
        <taxon>Moraceae</taxon>
        <taxon>Moreae</taxon>
        <taxon>Morus</taxon>
    </lineage>
</organism>
<dbReference type="AlphaFoldDB" id="W9RKM5"/>
<evidence type="ECO:0000256" key="1">
    <source>
        <dbReference type="ARBA" id="ARBA00022860"/>
    </source>
</evidence>
<dbReference type="STRING" id="981085.W9RKM5"/>
<feature type="compositionally biased region" description="Basic and acidic residues" evidence="3">
    <location>
        <begin position="157"/>
        <end position="170"/>
    </location>
</feature>
<feature type="compositionally biased region" description="Basic and acidic residues" evidence="3">
    <location>
        <begin position="335"/>
        <end position="361"/>
    </location>
</feature>
<dbReference type="InterPro" id="IPR000048">
    <property type="entry name" value="IQ_motif_EF-hand-BS"/>
</dbReference>
<dbReference type="SMART" id="SM00015">
    <property type="entry name" value="IQ"/>
    <property type="match status" value="1"/>
</dbReference>
<keyword evidence="5" id="KW-1185">Reference proteome</keyword>
<evidence type="ECO:0000256" key="2">
    <source>
        <dbReference type="ARBA" id="ARBA00024341"/>
    </source>
</evidence>
<protein>
    <recommendedName>
        <fullName evidence="6">Protein IQ-DOMAIN 1</fullName>
    </recommendedName>
</protein>